<dbReference type="Gene3D" id="3.40.190.10">
    <property type="entry name" value="Periplasmic binding protein-like II"/>
    <property type="match status" value="1"/>
</dbReference>
<accession>A0A1H1YDM4</accession>
<dbReference type="EMBL" id="LT629772">
    <property type="protein sequence ID" value="SDT19379.1"/>
    <property type="molecule type" value="Genomic_DNA"/>
</dbReference>
<dbReference type="Pfam" id="PF01547">
    <property type="entry name" value="SBP_bac_1"/>
    <property type="match status" value="1"/>
</dbReference>
<organism evidence="1 2">
    <name type="scientific">Microlunatus soli</name>
    <dbReference type="NCBI Taxonomy" id="630515"/>
    <lineage>
        <taxon>Bacteria</taxon>
        <taxon>Bacillati</taxon>
        <taxon>Actinomycetota</taxon>
        <taxon>Actinomycetes</taxon>
        <taxon>Propionibacteriales</taxon>
        <taxon>Propionibacteriaceae</taxon>
        <taxon>Microlunatus</taxon>
    </lineage>
</organism>
<evidence type="ECO:0000313" key="1">
    <source>
        <dbReference type="EMBL" id="SDT19379.1"/>
    </source>
</evidence>
<dbReference type="InterPro" id="IPR006059">
    <property type="entry name" value="SBP"/>
</dbReference>
<dbReference type="SUPFAM" id="SSF53850">
    <property type="entry name" value="Periplasmic binding protein-like II"/>
    <property type="match status" value="1"/>
</dbReference>
<keyword evidence="2" id="KW-1185">Reference proteome</keyword>
<dbReference type="RefSeq" id="WP_231919990.1">
    <property type="nucleotide sequence ID" value="NZ_LT629772.1"/>
</dbReference>
<dbReference type="InterPro" id="IPR050490">
    <property type="entry name" value="Bact_solute-bd_prot1"/>
</dbReference>
<dbReference type="PROSITE" id="PS51318">
    <property type="entry name" value="TAT"/>
    <property type="match status" value="1"/>
</dbReference>
<dbReference type="Proteomes" id="UP000199103">
    <property type="component" value="Chromosome I"/>
</dbReference>
<gene>
    <name evidence="1" type="ORF">SAMN04489812_4518</name>
</gene>
<protein>
    <submittedName>
        <fullName evidence="1">Carbohydrate ABC transporter substrate-binding protein, CUT1 family</fullName>
    </submittedName>
</protein>
<dbReference type="PANTHER" id="PTHR43649">
    <property type="entry name" value="ARABINOSE-BINDING PROTEIN-RELATED"/>
    <property type="match status" value="1"/>
</dbReference>
<sequence length="440" mass="48787">MATPRTGSGRLSRRRLLAATGAAAAAGVLPACGRRTPSGDGPLQVWGGVPAESGPADLIKDFERSHPGTKINYTRYVNDERGNLKLDSALQGGVDIDIYFTYLPASLALRSESGLTADLTDRVRADPELAPFLDRRQPRAFWSGDRIHGLATTREPNFVLINEKLRRRAGAELPTAWTIEDYRDYARRLTTDRTAGAYTVPDVARIALGSDYWYTADGRSNFGDPHFLQGLRLGQQMIAEGSLYPWREVLARQLDAYQQNAFLAGDFAIWPTAPFNLRYLNDDEEYAHDFRVSCAPVPTVSGGGDWDTGTYGNFIMINPTSRRQDLAWEFARHWVTEGAAPMITAGKMPALDTVDPETVLTGLLGQQPDKHFDVDSFHRVLVDQHPKLVMDTELSGYPEIELAYSQQRDLCWLEEKAPEAAIAEAEKLADAAIRRDIGTE</sequence>
<name>A0A1H1YDM4_9ACTN</name>
<evidence type="ECO:0000313" key="2">
    <source>
        <dbReference type="Proteomes" id="UP000199103"/>
    </source>
</evidence>
<reference evidence="1 2" key="1">
    <citation type="submission" date="2016-10" db="EMBL/GenBank/DDBJ databases">
        <authorList>
            <person name="de Groot N.N."/>
        </authorList>
    </citation>
    <scope>NUCLEOTIDE SEQUENCE [LARGE SCALE GENOMIC DNA]</scope>
    <source>
        <strain evidence="1 2">DSM 21800</strain>
    </source>
</reference>
<dbReference type="PANTHER" id="PTHR43649:SF30">
    <property type="entry name" value="ABC TRANSPORTER SUBSTRATE-BINDING PROTEIN"/>
    <property type="match status" value="1"/>
</dbReference>
<proteinExistence type="predicted"/>
<dbReference type="AlphaFoldDB" id="A0A1H1YDM4"/>
<dbReference type="InterPro" id="IPR006311">
    <property type="entry name" value="TAT_signal"/>
</dbReference>
<dbReference type="STRING" id="630515.SAMN04489812_4518"/>